<evidence type="ECO:0000313" key="3">
    <source>
        <dbReference type="Proteomes" id="UP000000755"/>
    </source>
</evidence>
<organism evidence="2 3">
    <name type="scientific">Christiangramia forsetii (strain DSM 17595 / CGMCC 1.15422 / KT0803)</name>
    <name type="common">Gramella forsetii</name>
    <dbReference type="NCBI Taxonomy" id="411154"/>
    <lineage>
        <taxon>Bacteria</taxon>
        <taxon>Pseudomonadati</taxon>
        <taxon>Bacteroidota</taxon>
        <taxon>Flavobacteriia</taxon>
        <taxon>Flavobacteriales</taxon>
        <taxon>Flavobacteriaceae</taxon>
        <taxon>Christiangramia</taxon>
    </lineage>
</organism>
<dbReference type="HOGENOM" id="CLU_733112_0_0_10"/>
<dbReference type="STRING" id="411154.GFO_2651"/>
<evidence type="ECO:0000256" key="1">
    <source>
        <dbReference type="SAM" id="SignalP"/>
    </source>
</evidence>
<sequence length="377" mass="42713">MKITIYLLIACCMLLSCKIFKSESLQETNESILEEAKTYKNFRGFKPVDPTEFRDDILIISNDELILKDLRLLNSEETLGFLNNETVLVSIGQITSEGEINYIPFTMSKKNTSYKVTMDYMKYATLGQEDEKNNFIGYKRVGVGLRLISLITTAEAGINISDLYSIGLAAKSGKLSGTLIIEIIGIKSKDVTTLLPLPSEINQTTIQNAMQALATIKSKIYDSETRLYPQVMAIKEDENARGRKTENVVFVDGKPIAMSSEIETIPEIDNSVKLQFQNNKVGSDGLEKQAARLEKQALEHLMDKEIDKAIQDLEECERIFPQYHSVYEILRLLKQNRQELADKNSLKWKELYNGILKNFAWRLPESIKAELQSLAAE</sequence>
<dbReference type="OrthoDB" id="7593748at2"/>
<accession>A0M4R2</accession>
<name>A0M4R2_CHRFK</name>
<dbReference type="Proteomes" id="UP000000755">
    <property type="component" value="Chromosome"/>
</dbReference>
<feature type="signal peptide" evidence="1">
    <location>
        <begin position="1"/>
        <end position="21"/>
    </location>
</feature>
<protein>
    <submittedName>
        <fullName evidence="2">Secreted protein</fullName>
    </submittedName>
</protein>
<feature type="chain" id="PRO_5002626738" evidence="1">
    <location>
        <begin position="22"/>
        <end position="377"/>
    </location>
</feature>
<evidence type="ECO:0000313" key="2">
    <source>
        <dbReference type="EMBL" id="CAL67607.1"/>
    </source>
</evidence>
<dbReference type="RefSeq" id="WP_011710510.1">
    <property type="nucleotide sequence ID" value="NC_008571.1"/>
</dbReference>
<dbReference type="PROSITE" id="PS51257">
    <property type="entry name" value="PROKAR_LIPOPROTEIN"/>
    <property type="match status" value="1"/>
</dbReference>
<reference evidence="2 3" key="1">
    <citation type="journal article" date="2006" name="Environ. Microbiol.">
        <title>Whole genome analysis of the marine Bacteroidetes'Gramella forsetii' reveals adaptations to degradation of polymeric organic matter.</title>
        <authorList>
            <person name="Bauer M."/>
            <person name="Kube M."/>
            <person name="Teeling H."/>
            <person name="Richter M."/>
            <person name="Lombardot T."/>
            <person name="Allers E."/>
            <person name="Wuerdemann C.A."/>
            <person name="Quast C."/>
            <person name="Kuhl H."/>
            <person name="Knaust F."/>
            <person name="Woebken D."/>
            <person name="Bischof K."/>
            <person name="Mussmann M."/>
            <person name="Choudhuri J.V."/>
            <person name="Meyer F."/>
            <person name="Reinhardt R."/>
            <person name="Amann R.I."/>
            <person name="Gloeckner F.O."/>
        </authorList>
    </citation>
    <scope>NUCLEOTIDE SEQUENCE [LARGE SCALE GENOMIC DNA]</scope>
    <source>
        <strain evidence="2 3">KT0803</strain>
    </source>
</reference>
<dbReference type="AlphaFoldDB" id="A0M4R2"/>
<dbReference type="KEGG" id="gfo:GFO_2651"/>
<dbReference type="EMBL" id="CU207366">
    <property type="protein sequence ID" value="CAL67607.1"/>
    <property type="molecule type" value="Genomic_DNA"/>
</dbReference>
<proteinExistence type="predicted"/>
<keyword evidence="1" id="KW-0732">Signal</keyword>
<gene>
    <name evidence="2" type="ordered locus">GFO_2651</name>
</gene>
<dbReference type="eggNOG" id="ENOG502Z8Q7">
    <property type="taxonomic scope" value="Bacteria"/>
</dbReference>